<feature type="compositionally biased region" description="Polar residues" evidence="1">
    <location>
        <begin position="1"/>
        <end position="10"/>
    </location>
</feature>
<gene>
    <name evidence="2" type="ORF">B0H63DRAFT_499610</name>
</gene>
<feature type="region of interest" description="Disordered" evidence="1">
    <location>
        <begin position="1"/>
        <end position="116"/>
    </location>
</feature>
<organism evidence="2 3">
    <name type="scientific">Podospora didyma</name>
    <dbReference type="NCBI Taxonomy" id="330526"/>
    <lineage>
        <taxon>Eukaryota</taxon>
        <taxon>Fungi</taxon>
        <taxon>Dikarya</taxon>
        <taxon>Ascomycota</taxon>
        <taxon>Pezizomycotina</taxon>
        <taxon>Sordariomycetes</taxon>
        <taxon>Sordariomycetidae</taxon>
        <taxon>Sordariales</taxon>
        <taxon>Podosporaceae</taxon>
        <taxon>Podospora</taxon>
    </lineage>
</organism>
<accession>A0AAE0NXT4</accession>
<protein>
    <submittedName>
        <fullName evidence="2">Uncharacterized protein</fullName>
    </submittedName>
</protein>
<proteinExistence type="predicted"/>
<feature type="compositionally biased region" description="Basic and acidic residues" evidence="1">
    <location>
        <begin position="66"/>
        <end position="77"/>
    </location>
</feature>
<feature type="compositionally biased region" description="Basic and acidic residues" evidence="1">
    <location>
        <begin position="32"/>
        <end position="42"/>
    </location>
</feature>
<reference evidence="2" key="1">
    <citation type="journal article" date="2023" name="Mol. Phylogenet. Evol.">
        <title>Genome-scale phylogeny and comparative genomics of the fungal order Sordariales.</title>
        <authorList>
            <person name="Hensen N."/>
            <person name="Bonometti L."/>
            <person name="Westerberg I."/>
            <person name="Brannstrom I.O."/>
            <person name="Guillou S."/>
            <person name="Cros-Aarteil S."/>
            <person name="Calhoun S."/>
            <person name="Haridas S."/>
            <person name="Kuo A."/>
            <person name="Mondo S."/>
            <person name="Pangilinan J."/>
            <person name="Riley R."/>
            <person name="LaButti K."/>
            <person name="Andreopoulos B."/>
            <person name="Lipzen A."/>
            <person name="Chen C."/>
            <person name="Yan M."/>
            <person name="Daum C."/>
            <person name="Ng V."/>
            <person name="Clum A."/>
            <person name="Steindorff A."/>
            <person name="Ohm R.A."/>
            <person name="Martin F."/>
            <person name="Silar P."/>
            <person name="Natvig D.O."/>
            <person name="Lalanne C."/>
            <person name="Gautier V."/>
            <person name="Ament-Velasquez S.L."/>
            <person name="Kruys A."/>
            <person name="Hutchinson M.I."/>
            <person name="Powell A.J."/>
            <person name="Barry K."/>
            <person name="Miller A.N."/>
            <person name="Grigoriev I.V."/>
            <person name="Debuchy R."/>
            <person name="Gladieux P."/>
            <person name="Hiltunen Thoren M."/>
            <person name="Johannesson H."/>
        </authorList>
    </citation>
    <scope>NUCLEOTIDE SEQUENCE</scope>
    <source>
        <strain evidence="2">CBS 232.78</strain>
    </source>
</reference>
<name>A0AAE0NXT4_9PEZI</name>
<evidence type="ECO:0000256" key="1">
    <source>
        <dbReference type="SAM" id="MobiDB-lite"/>
    </source>
</evidence>
<dbReference type="AlphaFoldDB" id="A0AAE0NXT4"/>
<dbReference type="EMBL" id="JAULSW010000002">
    <property type="protein sequence ID" value="KAK3389611.1"/>
    <property type="molecule type" value="Genomic_DNA"/>
</dbReference>
<feature type="compositionally biased region" description="Low complexity" evidence="1">
    <location>
        <begin position="81"/>
        <end position="94"/>
    </location>
</feature>
<evidence type="ECO:0000313" key="3">
    <source>
        <dbReference type="Proteomes" id="UP001285441"/>
    </source>
</evidence>
<dbReference type="Proteomes" id="UP001285441">
    <property type="component" value="Unassembled WGS sequence"/>
</dbReference>
<reference evidence="2" key="2">
    <citation type="submission" date="2023-06" db="EMBL/GenBank/DDBJ databases">
        <authorList>
            <consortium name="Lawrence Berkeley National Laboratory"/>
            <person name="Haridas S."/>
            <person name="Hensen N."/>
            <person name="Bonometti L."/>
            <person name="Westerberg I."/>
            <person name="Brannstrom I.O."/>
            <person name="Guillou S."/>
            <person name="Cros-Aarteil S."/>
            <person name="Calhoun S."/>
            <person name="Kuo A."/>
            <person name="Mondo S."/>
            <person name="Pangilinan J."/>
            <person name="Riley R."/>
            <person name="LaButti K."/>
            <person name="Andreopoulos B."/>
            <person name="Lipzen A."/>
            <person name="Chen C."/>
            <person name="Yanf M."/>
            <person name="Daum C."/>
            <person name="Ng V."/>
            <person name="Clum A."/>
            <person name="Steindorff A."/>
            <person name="Ohm R."/>
            <person name="Martin F."/>
            <person name="Silar P."/>
            <person name="Natvig D."/>
            <person name="Lalanne C."/>
            <person name="Gautier V."/>
            <person name="Ament-velasquez S.L."/>
            <person name="Kruys A."/>
            <person name="Hutchinson M.I."/>
            <person name="Powell A.J."/>
            <person name="Barry K."/>
            <person name="Miller A.N."/>
            <person name="Grigoriev I.V."/>
            <person name="Debuchy R."/>
            <person name="Gladieux P."/>
            <person name="Thoren M.H."/>
            <person name="Johannesson H."/>
        </authorList>
    </citation>
    <scope>NUCLEOTIDE SEQUENCE</scope>
    <source>
        <strain evidence="2">CBS 232.78</strain>
    </source>
</reference>
<comment type="caution">
    <text evidence="2">The sequence shown here is derived from an EMBL/GenBank/DDBJ whole genome shotgun (WGS) entry which is preliminary data.</text>
</comment>
<feature type="compositionally biased region" description="Polar residues" evidence="1">
    <location>
        <begin position="301"/>
        <end position="313"/>
    </location>
</feature>
<evidence type="ECO:0000313" key="2">
    <source>
        <dbReference type="EMBL" id="KAK3389611.1"/>
    </source>
</evidence>
<feature type="region of interest" description="Disordered" evidence="1">
    <location>
        <begin position="299"/>
        <end position="321"/>
    </location>
</feature>
<sequence>MDQKQTSPELSQAELPPTQEEQVPANPPPRKRQLDSDDDAKPRAKRARTTRPTSEPARLTRQNLARFDKMGKKKTSDPSDDSGSTKTTSTTSSGFAIKARNNGILEPAYSKPPANLEDIRRRHAESRATASPPESVYNDYVDRVEGAGNEATVVIHTSELLKRYPKGYRQAYNRAFTNLPGDIGFNNGLCAPQPDFVEGLEAEEYRPFPADDYVPGAALYRDDPQWKGPAGDMREAKMQSAYDGAALVHSRNQALSYMGKSDPPGHAEITTFTTDGKNISFFAHYAAESEDGTLEYHQFPVKSTSLDSGTNRTTQRDSHKR</sequence>
<keyword evidence="3" id="KW-1185">Reference proteome</keyword>